<organism evidence="3 4">
    <name type="scientific">Sesamum angolense</name>
    <dbReference type="NCBI Taxonomy" id="2727404"/>
    <lineage>
        <taxon>Eukaryota</taxon>
        <taxon>Viridiplantae</taxon>
        <taxon>Streptophyta</taxon>
        <taxon>Embryophyta</taxon>
        <taxon>Tracheophyta</taxon>
        <taxon>Spermatophyta</taxon>
        <taxon>Magnoliopsida</taxon>
        <taxon>eudicotyledons</taxon>
        <taxon>Gunneridae</taxon>
        <taxon>Pentapetalae</taxon>
        <taxon>asterids</taxon>
        <taxon>lamiids</taxon>
        <taxon>Lamiales</taxon>
        <taxon>Pedaliaceae</taxon>
        <taxon>Sesamum</taxon>
    </lineage>
</organism>
<gene>
    <name evidence="3" type="ORF">Sango_0034300</name>
</gene>
<proteinExistence type="inferred from homology"/>
<dbReference type="Pfam" id="PF13279">
    <property type="entry name" value="4HBT_2"/>
    <property type="match status" value="1"/>
</dbReference>
<dbReference type="Gene3D" id="3.10.129.10">
    <property type="entry name" value="Hotdog Thioesterase"/>
    <property type="match status" value="1"/>
</dbReference>
<reference evidence="3" key="2">
    <citation type="journal article" date="2024" name="Plant">
        <title>Genomic evolution and insights into agronomic trait innovations of Sesamum species.</title>
        <authorList>
            <person name="Miao H."/>
            <person name="Wang L."/>
            <person name="Qu L."/>
            <person name="Liu H."/>
            <person name="Sun Y."/>
            <person name="Le M."/>
            <person name="Wang Q."/>
            <person name="Wei S."/>
            <person name="Zheng Y."/>
            <person name="Lin W."/>
            <person name="Duan Y."/>
            <person name="Cao H."/>
            <person name="Xiong S."/>
            <person name="Wang X."/>
            <person name="Wei L."/>
            <person name="Li C."/>
            <person name="Ma Q."/>
            <person name="Ju M."/>
            <person name="Zhao R."/>
            <person name="Li G."/>
            <person name="Mu C."/>
            <person name="Tian Q."/>
            <person name="Mei H."/>
            <person name="Zhang T."/>
            <person name="Gao T."/>
            <person name="Zhang H."/>
        </authorList>
    </citation>
    <scope>NUCLEOTIDE SEQUENCE</scope>
    <source>
        <strain evidence="3">K16</strain>
    </source>
</reference>
<dbReference type="AlphaFoldDB" id="A0AAE1XD61"/>
<protein>
    <submittedName>
        <fullName evidence="3">Acyl-acyl carrier protein thioesterase ATL2, chloroplastic</fullName>
    </submittedName>
</protein>
<sequence>MSASLSFACLPNTIPTTPSLSNPNNPRPKSPAISRARLQVNNAQLSAAIHPVQEPKADRWLHEIELSVRDYEIDQFGVVNNAVYANYCQHARHEMMKACSSSDPNEIAGSGYSLATTELSIKFIAPLRGGDRFLVKNKIAEWSKTRLFIQQSIVNLPNKEPILEARATIVWLDKNYRPMRIPAQMLAEITELCYPHQDTPIDHPSLPPPALLSCSLNSHIK</sequence>
<dbReference type="SUPFAM" id="SSF54637">
    <property type="entry name" value="Thioesterase/thiol ester dehydrase-isomerase"/>
    <property type="match status" value="1"/>
</dbReference>
<dbReference type="InterPro" id="IPR050563">
    <property type="entry name" value="4-hydroxybenzoyl-CoA_TE"/>
</dbReference>
<dbReference type="InterPro" id="IPR029069">
    <property type="entry name" value="HotDog_dom_sf"/>
</dbReference>
<keyword evidence="4" id="KW-1185">Reference proteome</keyword>
<evidence type="ECO:0000313" key="4">
    <source>
        <dbReference type="Proteomes" id="UP001289374"/>
    </source>
</evidence>
<accession>A0AAE1XD61</accession>
<reference evidence="3" key="1">
    <citation type="submission" date="2020-06" db="EMBL/GenBank/DDBJ databases">
        <authorList>
            <person name="Li T."/>
            <person name="Hu X."/>
            <person name="Zhang T."/>
            <person name="Song X."/>
            <person name="Zhang H."/>
            <person name="Dai N."/>
            <person name="Sheng W."/>
            <person name="Hou X."/>
            <person name="Wei L."/>
        </authorList>
    </citation>
    <scope>NUCLEOTIDE SEQUENCE</scope>
    <source>
        <strain evidence="3">K16</strain>
        <tissue evidence="3">Leaf</tissue>
    </source>
</reference>
<evidence type="ECO:0000313" key="3">
    <source>
        <dbReference type="EMBL" id="KAK4409613.1"/>
    </source>
</evidence>
<dbReference type="Proteomes" id="UP001289374">
    <property type="component" value="Unassembled WGS sequence"/>
</dbReference>
<dbReference type="GO" id="GO:0009507">
    <property type="term" value="C:chloroplast"/>
    <property type="evidence" value="ECO:0007669"/>
    <property type="project" value="TreeGrafter"/>
</dbReference>
<dbReference type="CDD" id="cd00586">
    <property type="entry name" value="4HBT"/>
    <property type="match status" value="1"/>
</dbReference>
<comment type="caution">
    <text evidence="3">The sequence shown here is derived from an EMBL/GenBank/DDBJ whole genome shotgun (WGS) entry which is preliminary data.</text>
</comment>
<dbReference type="GO" id="GO:0016297">
    <property type="term" value="F:fatty acyl-[ACP] hydrolase activity"/>
    <property type="evidence" value="ECO:0007669"/>
    <property type="project" value="TreeGrafter"/>
</dbReference>
<name>A0AAE1XD61_9LAMI</name>
<evidence type="ECO:0000256" key="2">
    <source>
        <dbReference type="ARBA" id="ARBA00022801"/>
    </source>
</evidence>
<dbReference type="PANTHER" id="PTHR31793:SF27">
    <property type="entry name" value="NOVEL THIOESTERASE SUPERFAMILY DOMAIN AND SAPOSIN A-TYPE DOMAIN CONTAINING PROTEIN (0610012H03RIK)"/>
    <property type="match status" value="1"/>
</dbReference>
<dbReference type="PANTHER" id="PTHR31793">
    <property type="entry name" value="4-HYDROXYBENZOYL-COA THIOESTERASE FAMILY MEMBER"/>
    <property type="match status" value="1"/>
</dbReference>
<evidence type="ECO:0000256" key="1">
    <source>
        <dbReference type="ARBA" id="ARBA00005953"/>
    </source>
</evidence>
<dbReference type="EMBL" id="JACGWL010000001">
    <property type="protein sequence ID" value="KAK4409613.1"/>
    <property type="molecule type" value="Genomic_DNA"/>
</dbReference>
<comment type="similarity">
    <text evidence="1">Belongs to the 4-hydroxybenzoyl-CoA thioesterase family.</text>
</comment>
<keyword evidence="2" id="KW-0378">Hydrolase</keyword>